<organism evidence="2 3">
    <name type="scientific">Streptomyces koelreuteriae</name>
    <dbReference type="NCBI Taxonomy" id="2838015"/>
    <lineage>
        <taxon>Bacteria</taxon>
        <taxon>Bacillati</taxon>
        <taxon>Actinomycetota</taxon>
        <taxon>Actinomycetes</taxon>
        <taxon>Kitasatosporales</taxon>
        <taxon>Streptomycetaceae</taxon>
        <taxon>Streptomyces</taxon>
    </lineage>
</organism>
<sequence length="69" mass="6829">MGVGDVLDHAMSWTTRARDHPVSPPTPCPGSRPGRGRTADGRGAVEGLAEGGGADAGRTGPGVVDPPQG</sequence>
<feature type="region of interest" description="Disordered" evidence="1">
    <location>
        <begin position="1"/>
        <end position="69"/>
    </location>
</feature>
<evidence type="ECO:0000256" key="1">
    <source>
        <dbReference type="SAM" id="MobiDB-lite"/>
    </source>
</evidence>
<dbReference type="Proteomes" id="UP000679629">
    <property type="component" value="Chromosome"/>
</dbReference>
<evidence type="ECO:0000313" key="3">
    <source>
        <dbReference type="Proteomes" id="UP000679629"/>
    </source>
</evidence>
<reference evidence="3" key="1">
    <citation type="submission" date="2021-05" db="EMBL/GenBank/DDBJ databases">
        <title>Direct Submission.</title>
        <authorList>
            <person name="Li K."/>
            <person name="Gao J."/>
        </authorList>
    </citation>
    <scope>NUCLEOTIDE SEQUENCE [LARGE SCALE GENOMIC DNA]</scope>
    <source>
        <strain evidence="3">MG62</strain>
    </source>
</reference>
<protein>
    <submittedName>
        <fullName evidence="2">Uncharacterized protein</fullName>
    </submittedName>
</protein>
<dbReference type="RefSeq" id="WP_215117145.1">
    <property type="nucleotide sequence ID" value="NZ_CP075896.1"/>
</dbReference>
<proteinExistence type="predicted"/>
<evidence type="ECO:0000313" key="2">
    <source>
        <dbReference type="EMBL" id="QWB21743.1"/>
    </source>
</evidence>
<keyword evidence="3" id="KW-1185">Reference proteome</keyword>
<dbReference type="EMBL" id="CP075896">
    <property type="protein sequence ID" value="QWB21743.1"/>
    <property type="molecule type" value="Genomic_DNA"/>
</dbReference>
<accession>A0ABX8FKS5</accession>
<gene>
    <name evidence="2" type="ORF">KJK29_03640</name>
</gene>
<name>A0ABX8FKS5_9ACTN</name>